<name>A0A914Y7I9_9BILA</name>
<dbReference type="Proteomes" id="UP000887577">
    <property type="component" value="Unplaced"/>
</dbReference>
<feature type="region of interest" description="Disordered" evidence="1">
    <location>
        <begin position="1"/>
        <end position="45"/>
    </location>
</feature>
<proteinExistence type="predicted"/>
<feature type="region of interest" description="Disordered" evidence="1">
    <location>
        <begin position="175"/>
        <end position="195"/>
    </location>
</feature>
<dbReference type="WBParaSite" id="PSU_v2.g16170.t1">
    <property type="protein sequence ID" value="PSU_v2.g16170.t1"/>
    <property type="gene ID" value="PSU_v2.g16170"/>
</dbReference>
<keyword evidence="2" id="KW-1185">Reference proteome</keyword>
<sequence length="195" mass="22080">MEPIRRKLIGKSEIKTSTNSSSRTASDFSTKTTESNSGGDADDERAEIISYGSPSSRRSSFEINFRGIDLHESDSIISSRRMPTHEFSDLSSIDLESQPPSARESMMLENINETKSATIIDDLKRRQQIDHEYFSLSNINEIREEKEDSEELMKSPRVNGNGCWSEQTLMANSMTESLHQNDENEIDNDDVSLFT</sequence>
<dbReference type="AlphaFoldDB" id="A0A914Y7I9"/>
<organism evidence="2 3">
    <name type="scientific">Panagrolaimus superbus</name>
    <dbReference type="NCBI Taxonomy" id="310955"/>
    <lineage>
        <taxon>Eukaryota</taxon>
        <taxon>Metazoa</taxon>
        <taxon>Ecdysozoa</taxon>
        <taxon>Nematoda</taxon>
        <taxon>Chromadorea</taxon>
        <taxon>Rhabditida</taxon>
        <taxon>Tylenchina</taxon>
        <taxon>Panagrolaimomorpha</taxon>
        <taxon>Panagrolaimoidea</taxon>
        <taxon>Panagrolaimidae</taxon>
        <taxon>Panagrolaimus</taxon>
    </lineage>
</organism>
<accession>A0A914Y7I9</accession>
<protein>
    <submittedName>
        <fullName evidence="3">Uncharacterized protein</fullName>
    </submittedName>
</protein>
<feature type="compositionally biased region" description="Acidic residues" evidence="1">
    <location>
        <begin position="183"/>
        <end position="195"/>
    </location>
</feature>
<feature type="compositionally biased region" description="Polar residues" evidence="1">
    <location>
        <begin position="15"/>
        <end position="38"/>
    </location>
</feature>
<evidence type="ECO:0000313" key="2">
    <source>
        <dbReference type="Proteomes" id="UP000887577"/>
    </source>
</evidence>
<reference evidence="3" key="1">
    <citation type="submission" date="2022-11" db="UniProtKB">
        <authorList>
            <consortium name="WormBaseParasite"/>
        </authorList>
    </citation>
    <scope>IDENTIFICATION</scope>
</reference>
<evidence type="ECO:0000256" key="1">
    <source>
        <dbReference type="SAM" id="MobiDB-lite"/>
    </source>
</evidence>
<evidence type="ECO:0000313" key="3">
    <source>
        <dbReference type="WBParaSite" id="PSU_v2.g16170.t1"/>
    </source>
</evidence>